<evidence type="ECO:0000259" key="1">
    <source>
        <dbReference type="PROSITE" id="PS50878"/>
    </source>
</evidence>
<evidence type="ECO:0000313" key="3">
    <source>
        <dbReference type="Proteomes" id="UP000838756"/>
    </source>
</evidence>
<dbReference type="InterPro" id="IPR000477">
    <property type="entry name" value="RT_dom"/>
</dbReference>
<dbReference type="EMBL" id="CAKXAJ010025807">
    <property type="protein sequence ID" value="CAH2244133.1"/>
    <property type="molecule type" value="Genomic_DNA"/>
</dbReference>
<dbReference type="PROSITE" id="PS50878">
    <property type="entry name" value="RT_POL"/>
    <property type="match status" value="1"/>
</dbReference>
<dbReference type="AlphaFoldDB" id="A0A8S4S886"/>
<organism evidence="2 3">
    <name type="scientific">Pararge aegeria aegeria</name>
    <dbReference type="NCBI Taxonomy" id="348720"/>
    <lineage>
        <taxon>Eukaryota</taxon>
        <taxon>Metazoa</taxon>
        <taxon>Ecdysozoa</taxon>
        <taxon>Arthropoda</taxon>
        <taxon>Hexapoda</taxon>
        <taxon>Insecta</taxon>
        <taxon>Pterygota</taxon>
        <taxon>Neoptera</taxon>
        <taxon>Endopterygota</taxon>
        <taxon>Lepidoptera</taxon>
        <taxon>Glossata</taxon>
        <taxon>Ditrysia</taxon>
        <taxon>Papilionoidea</taxon>
        <taxon>Nymphalidae</taxon>
        <taxon>Satyrinae</taxon>
        <taxon>Satyrini</taxon>
        <taxon>Parargina</taxon>
        <taxon>Pararge</taxon>
    </lineage>
</organism>
<proteinExistence type="predicted"/>
<name>A0A8S4S886_9NEOP</name>
<dbReference type="Proteomes" id="UP000838756">
    <property type="component" value="Unassembled WGS sequence"/>
</dbReference>
<keyword evidence="3" id="KW-1185">Reference proteome</keyword>
<sequence length="226" mass="26341">MYADDIQIYRHSTLDNLGSTVAAINTDLNEIFEWSRQYGLKVNPAKSQAIIIGSPGMRSRVDWGNLPSVDFNGVTIPFCASVKDLGLHLDKELSWSVQVRDLSRRTFGTFRSLCRLRSILPIPTKVMLAHSLFLSILDYADASYLNLTEDYLNKLERLQNLAIRFIFGLRKYDHVSEFRQKLKWLPIRRRRDLHVLDLHLILRLLLILRRSLNFLECSRNLDRVVR</sequence>
<dbReference type="PANTHER" id="PTHR33332">
    <property type="entry name" value="REVERSE TRANSCRIPTASE DOMAIN-CONTAINING PROTEIN"/>
    <property type="match status" value="1"/>
</dbReference>
<gene>
    <name evidence="2" type="primary">jg23440</name>
    <name evidence="2" type="ORF">PAEG_LOCUS20122</name>
</gene>
<comment type="caution">
    <text evidence="2">The sequence shown here is derived from an EMBL/GenBank/DDBJ whole genome shotgun (WGS) entry which is preliminary data.</text>
</comment>
<reference evidence="2" key="1">
    <citation type="submission" date="2022-03" db="EMBL/GenBank/DDBJ databases">
        <authorList>
            <person name="Lindestad O."/>
        </authorList>
    </citation>
    <scope>NUCLEOTIDE SEQUENCE</scope>
</reference>
<protein>
    <submittedName>
        <fullName evidence="2">Jg23440 protein</fullName>
    </submittedName>
</protein>
<dbReference type="OrthoDB" id="5953030at2759"/>
<accession>A0A8S4S886</accession>
<feature type="domain" description="Reverse transcriptase" evidence="1">
    <location>
        <begin position="1"/>
        <end position="76"/>
    </location>
</feature>
<evidence type="ECO:0000313" key="2">
    <source>
        <dbReference type="EMBL" id="CAH2244133.1"/>
    </source>
</evidence>